<accession>A0A1T4UGN5</accession>
<organism evidence="1 2">
    <name type="scientific">Photobacterium toruni</name>
    <dbReference type="NCBI Taxonomy" id="1935446"/>
    <lineage>
        <taxon>Bacteria</taxon>
        <taxon>Pseudomonadati</taxon>
        <taxon>Pseudomonadota</taxon>
        <taxon>Gammaproteobacteria</taxon>
        <taxon>Vibrionales</taxon>
        <taxon>Vibrionaceae</taxon>
        <taxon>Photobacterium</taxon>
    </lineage>
</organism>
<sequence>MAAFHSGPPYYYRCLSCHYNFSRVIKWGLYCPRCKSLNVITDFTLKK</sequence>
<dbReference type="EMBL" id="FUWP01000023">
    <property type="protein sequence ID" value="SKA51849.1"/>
    <property type="molecule type" value="Genomic_DNA"/>
</dbReference>
<name>A0A1T4UGN5_9GAMM</name>
<reference evidence="1 2" key="1">
    <citation type="submission" date="2017-02" db="EMBL/GenBank/DDBJ databases">
        <authorList>
            <person name="Peterson S.W."/>
        </authorList>
    </citation>
    <scope>NUCLEOTIDE SEQUENCE [LARGE SCALE GENOMIC DNA]</scope>
    <source>
        <strain evidence="1 2">CECT 9189</strain>
    </source>
</reference>
<proteinExistence type="predicted"/>
<evidence type="ECO:0000313" key="2">
    <source>
        <dbReference type="Proteomes" id="UP000191116"/>
    </source>
</evidence>
<gene>
    <name evidence="1" type="ORF">CZ814_03226</name>
</gene>
<dbReference type="Proteomes" id="UP000191116">
    <property type="component" value="Unassembled WGS sequence"/>
</dbReference>
<evidence type="ECO:0000313" key="1">
    <source>
        <dbReference type="EMBL" id="SKA51849.1"/>
    </source>
</evidence>
<protein>
    <submittedName>
        <fullName evidence="1">Uncharacterized protein</fullName>
    </submittedName>
</protein>
<dbReference type="AlphaFoldDB" id="A0A1T4UGN5"/>